<accession>A0A1I1JL90</accession>
<name>A0A1I1JL90_9ACTN</name>
<evidence type="ECO:0000313" key="2">
    <source>
        <dbReference type="EMBL" id="SFC48722.1"/>
    </source>
</evidence>
<dbReference type="EMBL" id="FOLM01000003">
    <property type="protein sequence ID" value="SFC48722.1"/>
    <property type="molecule type" value="Genomic_DNA"/>
</dbReference>
<dbReference type="AlphaFoldDB" id="A0A1I1JL90"/>
<evidence type="ECO:0000313" key="3">
    <source>
        <dbReference type="Proteomes" id="UP000199207"/>
    </source>
</evidence>
<sequence length="352" mass="36948">MRVSPLRRAIVILAGATGALLLPAGPAQADPGDRFTGNDEGVYGESDGQDIGAGAQGPSLPGGIVIEGGSGEGGTLRASGGNWEPPPCYYAPEFTPGEFEQYHQDYLNTPLHSGKAEAVRMFEEQYVDGEGVYENYNLAGEGEGMWWGSFINENSDDYEAMLSCNEPRFWVEFGDAPPPVPGVVTPGVLAELAYEHTRVPDTETALNPDENEDQVVGLATWIWTEGAATAPVSVTARVEGYDIWATTTATPSGLTIGPGTENAILHPSDGECAVSADGRAGEPYAPGRAGETPPCGVTYLRATHGRDPYQLSATLNWSIAWTGSGGTGGDLPDGSVEGNEEVTVAEIQAIVR</sequence>
<evidence type="ECO:0000256" key="1">
    <source>
        <dbReference type="SAM" id="SignalP"/>
    </source>
</evidence>
<feature type="chain" id="PRO_5011543322" evidence="1">
    <location>
        <begin position="30"/>
        <end position="352"/>
    </location>
</feature>
<protein>
    <submittedName>
        <fullName evidence="2">Enoyl reductase</fullName>
    </submittedName>
</protein>
<feature type="signal peptide" evidence="1">
    <location>
        <begin position="1"/>
        <end position="29"/>
    </location>
</feature>
<keyword evidence="3" id="KW-1185">Reference proteome</keyword>
<keyword evidence="1" id="KW-0732">Signal</keyword>
<dbReference type="Proteomes" id="UP000199207">
    <property type="component" value="Unassembled WGS sequence"/>
</dbReference>
<reference evidence="2 3" key="1">
    <citation type="submission" date="2016-10" db="EMBL/GenBank/DDBJ databases">
        <authorList>
            <person name="de Groot N.N."/>
        </authorList>
    </citation>
    <scope>NUCLEOTIDE SEQUENCE [LARGE SCALE GENOMIC DNA]</scope>
    <source>
        <strain evidence="2 3">CGMCC 4.5739</strain>
    </source>
</reference>
<proteinExistence type="predicted"/>
<dbReference type="STRING" id="910347.SAMN05421773_103442"/>
<organism evidence="2 3">
    <name type="scientific">Streptomyces aidingensis</name>
    <dbReference type="NCBI Taxonomy" id="910347"/>
    <lineage>
        <taxon>Bacteria</taxon>
        <taxon>Bacillati</taxon>
        <taxon>Actinomycetota</taxon>
        <taxon>Actinomycetes</taxon>
        <taxon>Kitasatosporales</taxon>
        <taxon>Streptomycetaceae</taxon>
        <taxon>Streptomyces</taxon>
    </lineage>
</organism>
<gene>
    <name evidence="2" type="ORF">SAMN05421773_103442</name>
</gene>